<dbReference type="Proteomes" id="UP000297245">
    <property type="component" value="Unassembled WGS sequence"/>
</dbReference>
<evidence type="ECO:0000313" key="2">
    <source>
        <dbReference type="Proteomes" id="UP000297245"/>
    </source>
</evidence>
<dbReference type="AlphaFoldDB" id="A0A4S8LHS6"/>
<name>A0A4S8LHS6_DENBC</name>
<sequence length="328" mass="36533">MSDDISDSSANRLYSATELVCTIAKMCDYVALINLAAVSPRERTLVDIVVRERITTLMTPYFPHRPSLKYFFILLQITNSIVLGTIPLQVAGLDVHDDRTLIVAVPFFTRGQWEVWLQTFGWGPGQLGDGIGQEVIGIHTYSFDERSVILITSMHRGVTNIVGLFRATANMNFLTATRLYIGFPALTLNYWSAHVPGNEVGWKAGWGSLHNYSSCPEWVPGLPCLLKPISWRTSSAVSFLTWGGLGFPQRYDMELSTYDDNHETTLSTTCPCNTCQCSRIVESTPTIQEFVCALHGAWGAMEDKVLDISADGHVFQVRRNERGILGVM</sequence>
<reference evidence="1 2" key="1">
    <citation type="journal article" date="2019" name="Nat. Ecol. Evol.">
        <title>Megaphylogeny resolves global patterns of mushroom evolution.</title>
        <authorList>
            <person name="Varga T."/>
            <person name="Krizsan K."/>
            <person name="Foldi C."/>
            <person name="Dima B."/>
            <person name="Sanchez-Garcia M."/>
            <person name="Sanchez-Ramirez S."/>
            <person name="Szollosi G.J."/>
            <person name="Szarkandi J.G."/>
            <person name="Papp V."/>
            <person name="Albert L."/>
            <person name="Andreopoulos W."/>
            <person name="Angelini C."/>
            <person name="Antonin V."/>
            <person name="Barry K.W."/>
            <person name="Bougher N.L."/>
            <person name="Buchanan P."/>
            <person name="Buyck B."/>
            <person name="Bense V."/>
            <person name="Catcheside P."/>
            <person name="Chovatia M."/>
            <person name="Cooper J."/>
            <person name="Damon W."/>
            <person name="Desjardin D."/>
            <person name="Finy P."/>
            <person name="Geml J."/>
            <person name="Haridas S."/>
            <person name="Hughes K."/>
            <person name="Justo A."/>
            <person name="Karasinski D."/>
            <person name="Kautmanova I."/>
            <person name="Kiss B."/>
            <person name="Kocsube S."/>
            <person name="Kotiranta H."/>
            <person name="LaButti K.M."/>
            <person name="Lechner B.E."/>
            <person name="Liimatainen K."/>
            <person name="Lipzen A."/>
            <person name="Lukacs Z."/>
            <person name="Mihaltcheva S."/>
            <person name="Morgado L.N."/>
            <person name="Niskanen T."/>
            <person name="Noordeloos M.E."/>
            <person name="Ohm R.A."/>
            <person name="Ortiz-Santana B."/>
            <person name="Ovrebo C."/>
            <person name="Racz N."/>
            <person name="Riley R."/>
            <person name="Savchenko A."/>
            <person name="Shiryaev A."/>
            <person name="Soop K."/>
            <person name="Spirin V."/>
            <person name="Szebenyi C."/>
            <person name="Tomsovsky M."/>
            <person name="Tulloss R.E."/>
            <person name="Uehling J."/>
            <person name="Grigoriev I.V."/>
            <person name="Vagvolgyi C."/>
            <person name="Papp T."/>
            <person name="Martin F.M."/>
            <person name="Miettinen O."/>
            <person name="Hibbett D.S."/>
            <person name="Nagy L.G."/>
        </authorList>
    </citation>
    <scope>NUCLEOTIDE SEQUENCE [LARGE SCALE GENOMIC DNA]</scope>
    <source>
        <strain evidence="1 2">CBS 962.96</strain>
    </source>
</reference>
<accession>A0A4S8LHS6</accession>
<organism evidence="1 2">
    <name type="scientific">Dendrothele bispora (strain CBS 962.96)</name>
    <dbReference type="NCBI Taxonomy" id="1314807"/>
    <lineage>
        <taxon>Eukaryota</taxon>
        <taxon>Fungi</taxon>
        <taxon>Dikarya</taxon>
        <taxon>Basidiomycota</taxon>
        <taxon>Agaricomycotina</taxon>
        <taxon>Agaricomycetes</taxon>
        <taxon>Agaricomycetidae</taxon>
        <taxon>Agaricales</taxon>
        <taxon>Agaricales incertae sedis</taxon>
        <taxon>Dendrothele</taxon>
    </lineage>
</organism>
<dbReference type="OrthoDB" id="3014797at2759"/>
<protein>
    <submittedName>
        <fullName evidence="1">Uncharacterized protein</fullName>
    </submittedName>
</protein>
<gene>
    <name evidence="1" type="ORF">K435DRAFT_803356</name>
</gene>
<dbReference type="EMBL" id="ML179402">
    <property type="protein sequence ID" value="THU88619.1"/>
    <property type="molecule type" value="Genomic_DNA"/>
</dbReference>
<proteinExistence type="predicted"/>
<keyword evidence="2" id="KW-1185">Reference proteome</keyword>
<evidence type="ECO:0000313" key="1">
    <source>
        <dbReference type="EMBL" id="THU88619.1"/>
    </source>
</evidence>